<feature type="compositionally biased region" description="Basic and acidic residues" evidence="1">
    <location>
        <begin position="60"/>
        <end position="69"/>
    </location>
</feature>
<protein>
    <submittedName>
        <fullName evidence="2">Uncharacterized protein</fullName>
    </submittedName>
</protein>
<organism evidence="2 3">
    <name type="scientific">Acanthamoeba castellanii (strain ATCC 30010 / Neff)</name>
    <dbReference type="NCBI Taxonomy" id="1257118"/>
    <lineage>
        <taxon>Eukaryota</taxon>
        <taxon>Amoebozoa</taxon>
        <taxon>Discosea</taxon>
        <taxon>Longamoebia</taxon>
        <taxon>Centramoebida</taxon>
        <taxon>Acanthamoebidae</taxon>
        <taxon>Acanthamoeba</taxon>
    </lineage>
</organism>
<keyword evidence="3" id="KW-1185">Reference proteome</keyword>
<gene>
    <name evidence="2" type="ORF">ACA1_383460</name>
</gene>
<accession>L8GUY7</accession>
<feature type="region of interest" description="Disordered" evidence="1">
    <location>
        <begin position="1"/>
        <end position="29"/>
    </location>
</feature>
<feature type="compositionally biased region" description="Acidic residues" evidence="1">
    <location>
        <begin position="16"/>
        <end position="26"/>
    </location>
</feature>
<reference evidence="2 3" key="1">
    <citation type="journal article" date="2013" name="Genome Biol.">
        <title>Genome of Acanthamoeba castellanii highlights extensive lateral gene transfer and early evolution of tyrosine kinase signaling.</title>
        <authorList>
            <person name="Clarke M."/>
            <person name="Lohan A.J."/>
            <person name="Liu B."/>
            <person name="Lagkouvardos I."/>
            <person name="Roy S."/>
            <person name="Zafar N."/>
            <person name="Bertelli C."/>
            <person name="Schilde C."/>
            <person name="Kianianmomeni A."/>
            <person name="Burglin T.R."/>
            <person name="Frech C."/>
            <person name="Turcotte B."/>
            <person name="Kopec K.O."/>
            <person name="Synnott J.M."/>
            <person name="Choo C."/>
            <person name="Paponov I."/>
            <person name="Finkler A."/>
            <person name="Soon Heng Tan C."/>
            <person name="Hutchins A.P."/>
            <person name="Weinmeier T."/>
            <person name="Rattei T."/>
            <person name="Chu J.S."/>
            <person name="Gimenez G."/>
            <person name="Irimia M."/>
            <person name="Rigden D.J."/>
            <person name="Fitzpatrick D.A."/>
            <person name="Lorenzo-Morales J."/>
            <person name="Bateman A."/>
            <person name="Chiu C.H."/>
            <person name="Tang P."/>
            <person name="Hegemann P."/>
            <person name="Fromm H."/>
            <person name="Raoult D."/>
            <person name="Greub G."/>
            <person name="Miranda-Saavedra D."/>
            <person name="Chen N."/>
            <person name="Nash P."/>
            <person name="Ginger M.L."/>
            <person name="Horn M."/>
            <person name="Schaap P."/>
            <person name="Caler L."/>
            <person name="Loftus B."/>
        </authorList>
    </citation>
    <scope>NUCLEOTIDE SEQUENCE [LARGE SCALE GENOMIC DNA]</scope>
    <source>
        <strain evidence="2 3">Neff</strain>
    </source>
</reference>
<evidence type="ECO:0000313" key="3">
    <source>
        <dbReference type="Proteomes" id="UP000011083"/>
    </source>
</evidence>
<feature type="compositionally biased region" description="Basic residues" evidence="1">
    <location>
        <begin position="50"/>
        <end position="59"/>
    </location>
</feature>
<dbReference type="EMBL" id="KB007982">
    <property type="protein sequence ID" value="ELR16815.1"/>
    <property type="molecule type" value="Genomic_DNA"/>
</dbReference>
<dbReference type="OrthoDB" id="5989213at2759"/>
<dbReference type="AlphaFoldDB" id="L8GUY7"/>
<dbReference type="RefSeq" id="XP_004338828.1">
    <property type="nucleotide sequence ID" value="XM_004338780.1"/>
</dbReference>
<sequence length="144" mass="16373">MAEDEGEMDNGGVLMEQEEAQVDEGEERTPFYVLSEEAIALFARSDERRRKEKNRRRKEQARAREEAKKARYARKTGAFVTLSTLARGEAGGASDERLERARLFGTKGLDKVEELEGMLTTIYNRACDLKQPVVWPSMPLRFGS</sequence>
<dbReference type="VEuPathDB" id="AmoebaDB:ACA1_383460"/>
<proteinExistence type="predicted"/>
<dbReference type="GeneID" id="14917534"/>
<dbReference type="Proteomes" id="UP000011083">
    <property type="component" value="Unassembled WGS sequence"/>
</dbReference>
<name>L8GUY7_ACACF</name>
<feature type="region of interest" description="Disordered" evidence="1">
    <location>
        <begin position="45"/>
        <end position="70"/>
    </location>
</feature>
<dbReference type="KEGG" id="acan:ACA1_383460"/>
<evidence type="ECO:0000256" key="1">
    <source>
        <dbReference type="SAM" id="MobiDB-lite"/>
    </source>
</evidence>
<evidence type="ECO:0000313" key="2">
    <source>
        <dbReference type="EMBL" id="ELR16815.1"/>
    </source>
</evidence>